<protein>
    <submittedName>
        <fullName evidence="1">Uncharacterized protein</fullName>
    </submittedName>
</protein>
<evidence type="ECO:0000313" key="2">
    <source>
        <dbReference type="Proteomes" id="UP000612899"/>
    </source>
</evidence>
<organism evidence="1 2">
    <name type="scientific">Rhizocola hellebori</name>
    <dbReference type="NCBI Taxonomy" id="1392758"/>
    <lineage>
        <taxon>Bacteria</taxon>
        <taxon>Bacillati</taxon>
        <taxon>Actinomycetota</taxon>
        <taxon>Actinomycetes</taxon>
        <taxon>Micromonosporales</taxon>
        <taxon>Micromonosporaceae</taxon>
        <taxon>Rhizocola</taxon>
    </lineage>
</organism>
<comment type="caution">
    <text evidence="1">The sequence shown here is derived from an EMBL/GenBank/DDBJ whole genome shotgun (WGS) entry which is preliminary data.</text>
</comment>
<reference evidence="1" key="1">
    <citation type="submission" date="2021-01" db="EMBL/GenBank/DDBJ databases">
        <title>Whole genome shotgun sequence of Rhizocola hellebori NBRC 109834.</title>
        <authorList>
            <person name="Komaki H."/>
            <person name="Tamura T."/>
        </authorList>
    </citation>
    <scope>NUCLEOTIDE SEQUENCE</scope>
    <source>
        <strain evidence="1">NBRC 109834</strain>
    </source>
</reference>
<dbReference type="Proteomes" id="UP000612899">
    <property type="component" value="Unassembled WGS sequence"/>
</dbReference>
<accession>A0A8J3QHB9</accession>
<dbReference type="AlphaFoldDB" id="A0A8J3QHB9"/>
<gene>
    <name evidence="1" type="ORF">Rhe02_89600</name>
</gene>
<dbReference type="RefSeq" id="WP_203914614.1">
    <property type="nucleotide sequence ID" value="NZ_BONY01000110.1"/>
</dbReference>
<dbReference type="EMBL" id="BONY01000110">
    <property type="protein sequence ID" value="GIH10893.1"/>
    <property type="molecule type" value="Genomic_DNA"/>
</dbReference>
<name>A0A8J3QHB9_9ACTN</name>
<proteinExistence type="predicted"/>
<evidence type="ECO:0000313" key="1">
    <source>
        <dbReference type="EMBL" id="GIH10893.1"/>
    </source>
</evidence>
<sequence>MSVREKLLRRAAACYERAGAPAPAAQCLADVGAWAAAAEQYEMAGDFPAAGRYYAAAEQHANAARCYLRAGRHAAAADEWELAGEPLWAGWALIAARQASGTRRALALLRSARPQHAPHRWLTQLGIAMCSSPSTAAAAAEGAVNQACTELPSLPPPQQLEVETWLVDACDLLDRYDLCAAIYAAGHRAGVKGVEERWRAWAAARLGDGREVPAWPRGGEP</sequence>
<keyword evidence="2" id="KW-1185">Reference proteome</keyword>